<dbReference type="AlphaFoldDB" id="A0A839HJL3"/>
<keyword evidence="3" id="KW-1185">Reference proteome</keyword>
<keyword evidence="2" id="KW-0378">Hydrolase</keyword>
<proteinExistence type="predicted"/>
<dbReference type="SUPFAM" id="SSF52980">
    <property type="entry name" value="Restriction endonuclease-like"/>
    <property type="match status" value="1"/>
</dbReference>
<dbReference type="InterPro" id="IPR011335">
    <property type="entry name" value="Restrct_endonuc-II-like"/>
</dbReference>
<reference evidence="2 3" key="1">
    <citation type="journal article" date="2020" name="Arch. Microbiol.">
        <title>The genome sequence of the giant phototrophic gammaproteobacterium Thiospirillum jenense gives insight into its physiological properties and phylogenetic relationships.</title>
        <authorList>
            <person name="Imhoff J.F."/>
            <person name="Meyer T.E."/>
            <person name="Kyndt J.A."/>
        </authorList>
    </citation>
    <scope>NUCLEOTIDE SEQUENCE [LARGE SCALE GENOMIC DNA]</scope>
    <source>
        <strain evidence="2 3">DSM 216</strain>
    </source>
</reference>
<name>A0A839HJL3_9GAMM</name>
<dbReference type="InterPro" id="IPR012296">
    <property type="entry name" value="Nuclease_put_TT1808"/>
</dbReference>
<accession>A0A839HJL3</accession>
<dbReference type="CDD" id="cd06260">
    <property type="entry name" value="DUF820-like"/>
    <property type="match status" value="1"/>
</dbReference>
<evidence type="ECO:0000259" key="1">
    <source>
        <dbReference type="Pfam" id="PF05685"/>
    </source>
</evidence>
<dbReference type="PANTHER" id="PTHR36558">
    <property type="entry name" value="GLR1098 PROTEIN"/>
    <property type="match status" value="1"/>
</dbReference>
<sequence>MSHVVNSYLISVTDYLAGEVFTMAGASEEHVTIAGNIFALLRSHLRGCACRVYIADMKLHIATANSFFYPDVFVTCDTADARERQLKRAPTVIIEVLSKTTENDDRGIKFAHYRQLPNLRDYVLIDSRRRAIEIYSRQDNDWLFQPLASDAPLVIPSLQFSCRADQVYEDVQFALLDDN</sequence>
<dbReference type="PANTHER" id="PTHR36558:SF1">
    <property type="entry name" value="RESTRICTION ENDONUCLEASE DOMAIN-CONTAINING PROTEIN-RELATED"/>
    <property type="match status" value="1"/>
</dbReference>
<dbReference type="EMBL" id="JABVCQ010000014">
    <property type="protein sequence ID" value="MBB1126152.1"/>
    <property type="molecule type" value="Genomic_DNA"/>
</dbReference>
<organism evidence="2 3">
    <name type="scientific">Thiospirillum jenense</name>
    <dbReference type="NCBI Taxonomy" id="1653858"/>
    <lineage>
        <taxon>Bacteria</taxon>
        <taxon>Pseudomonadati</taxon>
        <taxon>Pseudomonadota</taxon>
        <taxon>Gammaproteobacteria</taxon>
        <taxon>Chromatiales</taxon>
        <taxon>Chromatiaceae</taxon>
        <taxon>Thiospirillum</taxon>
    </lineage>
</organism>
<comment type="caution">
    <text evidence="2">The sequence shown here is derived from an EMBL/GenBank/DDBJ whole genome shotgun (WGS) entry which is preliminary data.</text>
</comment>
<dbReference type="Pfam" id="PF05685">
    <property type="entry name" value="Uma2"/>
    <property type="match status" value="1"/>
</dbReference>
<dbReference type="Gene3D" id="3.90.1570.10">
    <property type="entry name" value="tt1808, chain A"/>
    <property type="match status" value="1"/>
</dbReference>
<feature type="domain" description="Putative restriction endonuclease" evidence="1">
    <location>
        <begin position="14"/>
        <end position="155"/>
    </location>
</feature>
<keyword evidence="2" id="KW-0255">Endonuclease</keyword>
<dbReference type="GO" id="GO:0004519">
    <property type="term" value="F:endonuclease activity"/>
    <property type="evidence" value="ECO:0007669"/>
    <property type="project" value="UniProtKB-KW"/>
</dbReference>
<dbReference type="RefSeq" id="WP_182583779.1">
    <property type="nucleotide sequence ID" value="NZ_JABVCQ010000014.1"/>
</dbReference>
<evidence type="ECO:0000313" key="2">
    <source>
        <dbReference type="EMBL" id="MBB1126152.1"/>
    </source>
</evidence>
<keyword evidence="2" id="KW-0540">Nuclease</keyword>
<gene>
    <name evidence="2" type="ORF">HUK38_07900</name>
</gene>
<dbReference type="Proteomes" id="UP000548632">
    <property type="component" value="Unassembled WGS sequence"/>
</dbReference>
<dbReference type="InterPro" id="IPR008538">
    <property type="entry name" value="Uma2"/>
</dbReference>
<evidence type="ECO:0000313" key="3">
    <source>
        <dbReference type="Proteomes" id="UP000548632"/>
    </source>
</evidence>
<protein>
    <submittedName>
        <fullName evidence="2">Uma2 family endonuclease</fullName>
    </submittedName>
</protein>